<reference evidence="2" key="1">
    <citation type="submission" date="2016-10" db="EMBL/GenBank/DDBJ databases">
        <authorList>
            <person name="Varghese N."/>
            <person name="Submissions S."/>
        </authorList>
    </citation>
    <scope>NUCLEOTIDE SEQUENCE [LARGE SCALE GENOMIC DNA]</scope>
    <source>
        <strain evidence="2">LMG 26416</strain>
    </source>
</reference>
<sequence length="44" mass="4828">MKNVLSLLALWGKAFVVFAAVVFVIATVQQLDEIDVGPVVWSPR</sequence>
<protein>
    <submittedName>
        <fullName evidence="1">Uncharacterized protein</fullName>
    </submittedName>
</protein>
<gene>
    <name evidence="1" type="ORF">SAMN05192542_104119</name>
</gene>
<accession>A0A1H7KZZ7</accession>
<dbReference type="RefSeq" id="WP_256216119.1">
    <property type="nucleotide sequence ID" value="NZ_FNSR01000002.1"/>
</dbReference>
<keyword evidence="2" id="KW-1185">Reference proteome</keyword>
<name>A0A1H7KZZ7_9BURK</name>
<dbReference type="EMBL" id="FOAJ01000004">
    <property type="protein sequence ID" value="SEK92036.1"/>
    <property type="molecule type" value="Genomic_DNA"/>
</dbReference>
<dbReference type="AlphaFoldDB" id="A0A1H7KZZ7"/>
<evidence type="ECO:0000313" key="2">
    <source>
        <dbReference type="Proteomes" id="UP000199120"/>
    </source>
</evidence>
<dbReference type="STRING" id="416943.SAMN05445871_4060"/>
<organism evidence="1 2">
    <name type="scientific">Paraburkholderia caballeronis</name>
    <dbReference type="NCBI Taxonomy" id="416943"/>
    <lineage>
        <taxon>Bacteria</taxon>
        <taxon>Pseudomonadati</taxon>
        <taxon>Pseudomonadota</taxon>
        <taxon>Betaproteobacteria</taxon>
        <taxon>Burkholderiales</taxon>
        <taxon>Burkholderiaceae</taxon>
        <taxon>Paraburkholderia</taxon>
    </lineage>
</organism>
<dbReference type="Proteomes" id="UP000199120">
    <property type="component" value="Unassembled WGS sequence"/>
</dbReference>
<proteinExistence type="predicted"/>
<evidence type="ECO:0000313" key="1">
    <source>
        <dbReference type="EMBL" id="SEK92036.1"/>
    </source>
</evidence>